<accession>G0S909</accession>
<dbReference type="eggNOG" id="ENOG502QVTM">
    <property type="taxonomic scope" value="Eukaryota"/>
</dbReference>
<feature type="region of interest" description="Disordered" evidence="5">
    <location>
        <begin position="138"/>
        <end position="266"/>
    </location>
</feature>
<dbReference type="PROSITE" id="PS51526">
    <property type="entry name" value="RFX_DBD"/>
    <property type="match status" value="1"/>
</dbReference>
<dbReference type="FunFam" id="1.10.150.60:FF:000021">
    <property type="entry name" value="Chromatin structure-remodeling complex subunit rsc9"/>
    <property type="match status" value="1"/>
</dbReference>
<feature type="region of interest" description="Disordered" evidence="5">
    <location>
        <begin position="842"/>
        <end position="887"/>
    </location>
</feature>
<dbReference type="Pfam" id="PF01388">
    <property type="entry name" value="ARID"/>
    <property type="match status" value="1"/>
</dbReference>
<dbReference type="AlphaFoldDB" id="G0S909"/>
<dbReference type="GeneID" id="18258451"/>
<evidence type="ECO:0000313" key="8">
    <source>
        <dbReference type="EMBL" id="EGS19920.1"/>
    </source>
</evidence>
<evidence type="ECO:0000313" key="9">
    <source>
        <dbReference type="Proteomes" id="UP000008066"/>
    </source>
</evidence>
<feature type="compositionally biased region" description="Polar residues" evidence="5">
    <location>
        <begin position="154"/>
        <end position="172"/>
    </location>
</feature>
<evidence type="ECO:0000256" key="2">
    <source>
        <dbReference type="ARBA" id="ARBA00023015"/>
    </source>
</evidence>
<dbReference type="PANTHER" id="PTHR22970:SF14">
    <property type="entry name" value="AT-RICH INTERACTIVE DOMAIN-CONTAINING PROTEIN 2"/>
    <property type="match status" value="1"/>
</dbReference>
<evidence type="ECO:0000256" key="3">
    <source>
        <dbReference type="ARBA" id="ARBA00023163"/>
    </source>
</evidence>
<evidence type="ECO:0000259" key="6">
    <source>
        <dbReference type="PROSITE" id="PS51011"/>
    </source>
</evidence>
<dbReference type="GO" id="GO:0003677">
    <property type="term" value="F:DNA binding"/>
    <property type="evidence" value="ECO:0007669"/>
    <property type="project" value="InterPro"/>
</dbReference>
<feature type="compositionally biased region" description="Low complexity" evidence="5">
    <location>
        <begin position="201"/>
        <end position="228"/>
    </location>
</feature>
<dbReference type="InterPro" id="IPR001606">
    <property type="entry name" value="ARID_dom"/>
</dbReference>
<dbReference type="SMART" id="SM00501">
    <property type="entry name" value="BRIGHT"/>
    <property type="match status" value="1"/>
</dbReference>
<proteinExistence type="predicted"/>
<dbReference type="HOGENOM" id="CLU_008152_1_0_1"/>
<dbReference type="STRING" id="759272.G0S909"/>
<dbReference type="SUPFAM" id="SSF48371">
    <property type="entry name" value="ARM repeat"/>
    <property type="match status" value="1"/>
</dbReference>
<evidence type="ECO:0000256" key="1">
    <source>
        <dbReference type="ARBA" id="ARBA00022853"/>
    </source>
</evidence>
<keyword evidence="9" id="KW-1185">Reference proteome</keyword>
<feature type="compositionally biased region" description="Polar residues" evidence="5">
    <location>
        <begin position="229"/>
        <end position="238"/>
    </location>
</feature>
<feature type="domain" description="RFX-type winged-helix" evidence="7">
    <location>
        <begin position="658"/>
        <end position="741"/>
    </location>
</feature>
<dbReference type="KEGG" id="cthr:CTHT_0044130"/>
<dbReference type="InterPro" id="IPR052406">
    <property type="entry name" value="Chromatin_Remodeling_Comp"/>
</dbReference>
<evidence type="ECO:0000259" key="7">
    <source>
        <dbReference type="PROSITE" id="PS51526"/>
    </source>
</evidence>
<keyword evidence="1" id="KW-0156">Chromatin regulator</keyword>
<protein>
    <submittedName>
        <fullName evidence="8">Putative chromatin structure-remodeling complex protein</fullName>
    </submittedName>
</protein>
<dbReference type="OMA" id="DKYKFDS"/>
<keyword evidence="4" id="KW-0539">Nucleus</keyword>
<dbReference type="Gene3D" id="1.10.150.60">
    <property type="entry name" value="ARID DNA-binding domain"/>
    <property type="match status" value="1"/>
</dbReference>
<evidence type="ECO:0000256" key="4">
    <source>
        <dbReference type="ARBA" id="ARBA00023242"/>
    </source>
</evidence>
<dbReference type="RefSeq" id="XP_006694805.1">
    <property type="nucleotide sequence ID" value="XM_006694742.1"/>
</dbReference>
<dbReference type="GO" id="GO:0016586">
    <property type="term" value="C:RSC-type complex"/>
    <property type="evidence" value="ECO:0007669"/>
    <property type="project" value="TreeGrafter"/>
</dbReference>
<dbReference type="GO" id="GO:0006355">
    <property type="term" value="P:regulation of DNA-templated transcription"/>
    <property type="evidence" value="ECO:0007669"/>
    <property type="project" value="InterPro"/>
</dbReference>
<dbReference type="PANTHER" id="PTHR22970">
    <property type="entry name" value="AT-RICH INTERACTIVE DOMAIN-CONTAINING PROTEIN 2"/>
    <property type="match status" value="1"/>
</dbReference>
<feature type="domain" description="ARID" evidence="6">
    <location>
        <begin position="15"/>
        <end position="109"/>
    </location>
</feature>
<dbReference type="InterPro" id="IPR036431">
    <property type="entry name" value="ARID_dom_sf"/>
</dbReference>
<sequence length="1025" mass="115424">MAPAKPTIEHTVDRTPEYEKFIEELRAFHEKRGTNFDPEPKMGNTTVDLLKLFKYIVAHGGYDKVSEEKLMWRKMCEGLGLMRHNAPADAYTLKQIFYKNLAAYEIKTIHNKEPPPPEILEFTTAKGGSLLTRTLETYQVKNKQQPAEREGSNTEEGTPSRENQSAPTSTRASRGLREAPPPRVIFQPDTGPSRTRHSSNQHHNQQHSSNSGSNSQNQSQNQGQASSQTHSGTATPSHQGHPHATRGNASHTYNPPGPDAMNPVLQSYQPPPIQQVPLRIVDTPASNPELFARKQRQLRYPQPSAPNPGALVRATLGATALEGPNIYERCLLALRSSLRAEQAFALNHLVKISYERGDKYKFSQFSGLAEGLTEFALGVTKLFYGVEMFISHDFDLDCDDPTALDGINGTDDLDRRLAEVKKVNPDIQDSIQPAEFADQLTLINEAVLTIRNMVMLPDNAWFLSEYPPVKDLLVIILHLPEMDMLVELKHLALEIAEQLTPYMLLSESDPLYFIMMRTLERSEDRGMILSALRALGRIAMQHPTETNKLKGVGQHPNILPKMASWLLLNDDELLDACLDFLYQYTAEPDNIDLMLRTINVDHVVAHLVRLLSHGAKRSQREIVLKAAQVAYEAAPEQILALPKDLQERLLAMEEPDRCQAWLRCLFEEDPGSHVTQIAIWQAYNGAFAEALKMQGRPMIGAQEYIKNISNVYQSGGAQVVREQGPTGEIQKFIMSGIRPRSRPIALDGRSYLKCHWKYDGPTPPGIPVPQHCGSWHLTAETMWRHILVDHLREPITSDGKFQNREAAFSCHWDGCTKYRTPTKQRLAQLMAHVKTHLRAEEAQQHKMSQLTGPNDPNQPLTASPTVSKRHPPHQPHASRQGRVIRPATTITITYEETASARDERNPNAPPQAAGIPLSAVLILRNIARNVPHTNLEREERERAAEAAGQGEQQAQVVVSNDREKEIDDDAGSRIKAIWNERLFRPVLPRLWEVFTENRLLAPYVASLFSLLERDDRDYSSEGYFF</sequence>
<feature type="region of interest" description="Disordered" evidence="5">
    <location>
        <begin position="945"/>
        <end position="964"/>
    </location>
</feature>
<dbReference type="SMART" id="SM01014">
    <property type="entry name" value="ARID"/>
    <property type="match status" value="1"/>
</dbReference>
<feature type="compositionally biased region" description="Polar residues" evidence="5">
    <location>
        <begin position="845"/>
        <end position="866"/>
    </location>
</feature>
<dbReference type="OrthoDB" id="338531at2759"/>
<dbReference type="InterPro" id="IPR003150">
    <property type="entry name" value="DNA-bd_RFX"/>
</dbReference>
<keyword evidence="3" id="KW-0804">Transcription</keyword>
<dbReference type="EMBL" id="GL988043">
    <property type="protein sequence ID" value="EGS19920.1"/>
    <property type="molecule type" value="Genomic_DNA"/>
</dbReference>
<name>G0S909_CHATD</name>
<dbReference type="InterPro" id="IPR016024">
    <property type="entry name" value="ARM-type_fold"/>
</dbReference>
<evidence type="ECO:0000256" key="5">
    <source>
        <dbReference type="SAM" id="MobiDB-lite"/>
    </source>
</evidence>
<reference evidence="8 9" key="1">
    <citation type="journal article" date="2011" name="Cell">
        <title>Insight into structure and assembly of the nuclear pore complex by utilizing the genome of a eukaryotic thermophile.</title>
        <authorList>
            <person name="Amlacher S."/>
            <person name="Sarges P."/>
            <person name="Flemming D."/>
            <person name="van Noort V."/>
            <person name="Kunze R."/>
            <person name="Devos D.P."/>
            <person name="Arumugam M."/>
            <person name="Bork P."/>
            <person name="Hurt E."/>
        </authorList>
    </citation>
    <scope>NUCLEOTIDE SEQUENCE [LARGE SCALE GENOMIC DNA]</scope>
    <source>
        <strain evidence="9">DSM 1495 / CBS 144.50 / IMI 039719</strain>
    </source>
</reference>
<organism evidence="9">
    <name type="scientific">Chaetomium thermophilum (strain DSM 1495 / CBS 144.50 / IMI 039719)</name>
    <name type="common">Thermochaetoides thermophila</name>
    <dbReference type="NCBI Taxonomy" id="759272"/>
    <lineage>
        <taxon>Eukaryota</taxon>
        <taxon>Fungi</taxon>
        <taxon>Dikarya</taxon>
        <taxon>Ascomycota</taxon>
        <taxon>Pezizomycotina</taxon>
        <taxon>Sordariomycetes</taxon>
        <taxon>Sordariomycetidae</taxon>
        <taxon>Sordariales</taxon>
        <taxon>Chaetomiaceae</taxon>
        <taxon>Thermochaetoides</taxon>
    </lineage>
</organism>
<dbReference type="PROSITE" id="PS51011">
    <property type="entry name" value="ARID"/>
    <property type="match status" value="1"/>
</dbReference>
<keyword evidence="2" id="KW-0805">Transcription regulation</keyword>
<feature type="compositionally biased region" description="Low complexity" evidence="5">
    <location>
        <begin position="945"/>
        <end position="955"/>
    </location>
</feature>
<dbReference type="GO" id="GO:0006325">
    <property type="term" value="P:chromatin organization"/>
    <property type="evidence" value="ECO:0007669"/>
    <property type="project" value="UniProtKB-KW"/>
</dbReference>
<dbReference type="SUPFAM" id="SSF46774">
    <property type="entry name" value="ARID-like"/>
    <property type="match status" value="1"/>
</dbReference>
<gene>
    <name evidence="8" type="ORF">CTHT_0044130</name>
</gene>
<dbReference type="CDD" id="cd16100">
    <property type="entry name" value="ARID"/>
    <property type="match status" value="1"/>
</dbReference>
<dbReference type="Proteomes" id="UP000008066">
    <property type="component" value="Unassembled WGS sequence"/>
</dbReference>